<dbReference type="STRING" id="645274.SAMN04487901_102136"/>
<reference evidence="1 4" key="2">
    <citation type="submission" date="2016-10" db="EMBL/GenBank/DDBJ databases">
        <authorList>
            <person name="de Groot N.N."/>
        </authorList>
    </citation>
    <scope>NUCLEOTIDE SEQUENCE [LARGE SCALE GENOMIC DNA]</scope>
    <source>
        <strain evidence="4">BP1-145</strain>
        <strain evidence="1">BP1-148</strain>
    </source>
</reference>
<accession>A0A1H0CT12</accession>
<keyword evidence="3" id="KW-1185">Reference proteome</keyword>
<evidence type="ECO:0000313" key="4">
    <source>
        <dbReference type="Proteomes" id="UP000199134"/>
    </source>
</evidence>
<proteinExistence type="predicted"/>
<evidence type="ECO:0000313" key="3">
    <source>
        <dbReference type="Proteomes" id="UP000198779"/>
    </source>
</evidence>
<dbReference type="Proteomes" id="UP000198779">
    <property type="component" value="Unassembled WGS sequence"/>
</dbReference>
<evidence type="ECO:0000313" key="1">
    <source>
        <dbReference type="EMBL" id="SDG30572.1"/>
    </source>
</evidence>
<organism evidence="2 4">
    <name type="scientific">Prevotella communis</name>
    <dbReference type="NCBI Taxonomy" id="2913614"/>
    <lineage>
        <taxon>Bacteria</taxon>
        <taxon>Pseudomonadati</taxon>
        <taxon>Bacteroidota</taxon>
        <taxon>Bacteroidia</taxon>
        <taxon>Bacteroidales</taxon>
        <taxon>Prevotellaceae</taxon>
        <taxon>Prevotella</taxon>
    </lineage>
</organism>
<protein>
    <submittedName>
        <fullName evidence="2">Uncharacterized protein</fullName>
    </submittedName>
</protein>
<dbReference type="EMBL" id="FNCQ01000002">
    <property type="protein sequence ID" value="SDG30572.1"/>
    <property type="molecule type" value="Genomic_DNA"/>
</dbReference>
<sequence>MAVVLMSTLQANAQKPKIADKELLGTWTLEWMQYDGEKKITCGKGTSYTSFKYYGADGEYACAEIALSNDGKIKVLPHEYGTYSYKDGWYIEMGRKPARNDILVMKDNTHFHGRWMNRTEAWKKTPLSQKVVKYILDCCKSLNTPTDVQQEIKKQLF</sequence>
<evidence type="ECO:0000313" key="2">
    <source>
        <dbReference type="EMBL" id="SDN60935.1"/>
    </source>
</evidence>
<accession>A0A1G7T653</accession>
<name>A0A1H0CT12_9BACT</name>
<reference evidence="2 3" key="1">
    <citation type="submission" date="2016-10" db="EMBL/GenBank/DDBJ databases">
        <authorList>
            <person name="Varghese N."/>
            <person name="Submissions S."/>
        </authorList>
    </citation>
    <scope>NUCLEOTIDE SEQUENCE</scope>
    <source>
        <strain evidence="2">BP1-145</strain>
        <strain evidence="3">BP1-148</strain>
    </source>
</reference>
<dbReference type="EMBL" id="FNIW01000001">
    <property type="protein sequence ID" value="SDN60935.1"/>
    <property type="molecule type" value="Genomic_DNA"/>
</dbReference>
<dbReference type="Proteomes" id="UP000199134">
    <property type="component" value="Unassembled WGS sequence"/>
</dbReference>
<gene>
    <name evidence="2" type="ORF">SAMN04487900_10179</name>
    <name evidence="1" type="ORF">SAMN04487901_102136</name>
</gene>
<dbReference type="AlphaFoldDB" id="A0A1H0CT12"/>